<accession>A0A392S3T0</accession>
<organism evidence="1 2">
    <name type="scientific">Trifolium medium</name>
    <dbReference type="NCBI Taxonomy" id="97028"/>
    <lineage>
        <taxon>Eukaryota</taxon>
        <taxon>Viridiplantae</taxon>
        <taxon>Streptophyta</taxon>
        <taxon>Embryophyta</taxon>
        <taxon>Tracheophyta</taxon>
        <taxon>Spermatophyta</taxon>
        <taxon>Magnoliopsida</taxon>
        <taxon>eudicotyledons</taxon>
        <taxon>Gunneridae</taxon>
        <taxon>Pentapetalae</taxon>
        <taxon>rosids</taxon>
        <taxon>fabids</taxon>
        <taxon>Fabales</taxon>
        <taxon>Fabaceae</taxon>
        <taxon>Papilionoideae</taxon>
        <taxon>50 kb inversion clade</taxon>
        <taxon>NPAAA clade</taxon>
        <taxon>Hologalegina</taxon>
        <taxon>IRL clade</taxon>
        <taxon>Trifolieae</taxon>
        <taxon>Trifolium</taxon>
    </lineage>
</organism>
<protein>
    <submittedName>
        <fullName evidence="1">Uncharacterized protein</fullName>
    </submittedName>
</protein>
<proteinExistence type="predicted"/>
<comment type="caution">
    <text evidence="1">The sequence shown here is derived from an EMBL/GenBank/DDBJ whole genome shotgun (WGS) entry which is preliminary data.</text>
</comment>
<evidence type="ECO:0000313" key="2">
    <source>
        <dbReference type="Proteomes" id="UP000265520"/>
    </source>
</evidence>
<dbReference type="Proteomes" id="UP000265520">
    <property type="component" value="Unassembled WGS sequence"/>
</dbReference>
<keyword evidence="2" id="KW-1185">Reference proteome</keyword>
<feature type="non-terminal residue" evidence="1">
    <location>
        <position position="84"/>
    </location>
</feature>
<dbReference type="AlphaFoldDB" id="A0A392S3T0"/>
<sequence>MSGSDSIDFGTGARFGFNYNVSISTSASTSSSNKSDRALFFNGDSTLFSFWKTNMYSHIVEEGVQFENMDGDGIVSIANRKLFT</sequence>
<name>A0A392S3T0_9FABA</name>
<reference evidence="1 2" key="1">
    <citation type="journal article" date="2018" name="Front. Plant Sci.">
        <title>Red Clover (Trifolium pratense) and Zigzag Clover (T. medium) - A Picture of Genomic Similarities and Differences.</title>
        <authorList>
            <person name="Dluhosova J."/>
            <person name="Istvanek J."/>
            <person name="Nedelnik J."/>
            <person name="Repkova J."/>
        </authorList>
    </citation>
    <scope>NUCLEOTIDE SEQUENCE [LARGE SCALE GENOMIC DNA]</scope>
    <source>
        <strain evidence="2">cv. 10/8</strain>
        <tissue evidence="1">Leaf</tissue>
    </source>
</reference>
<dbReference type="EMBL" id="LXQA010312236">
    <property type="protein sequence ID" value="MCI43037.1"/>
    <property type="molecule type" value="Genomic_DNA"/>
</dbReference>
<evidence type="ECO:0000313" key="1">
    <source>
        <dbReference type="EMBL" id="MCI43037.1"/>
    </source>
</evidence>